<proteinExistence type="predicted"/>
<dbReference type="RefSeq" id="WP_189450295.1">
    <property type="nucleotide sequence ID" value="NZ_BMXY01000003.1"/>
</dbReference>
<dbReference type="InterPro" id="IPR007939">
    <property type="entry name" value="Cu-R_B_prcur"/>
</dbReference>
<dbReference type="Proteomes" id="UP000643403">
    <property type="component" value="Unassembled WGS sequence"/>
</dbReference>
<dbReference type="Pfam" id="PF05275">
    <property type="entry name" value="CopB"/>
    <property type="match status" value="1"/>
</dbReference>
<keyword evidence="3" id="KW-1185">Reference proteome</keyword>
<organism evidence="2 3">
    <name type="scientific">Cognatilysobacter xinjiangensis</name>
    <dbReference type="NCBI Taxonomy" id="546892"/>
    <lineage>
        <taxon>Bacteria</taxon>
        <taxon>Pseudomonadati</taxon>
        <taxon>Pseudomonadota</taxon>
        <taxon>Gammaproteobacteria</taxon>
        <taxon>Lysobacterales</taxon>
        <taxon>Lysobacteraceae</taxon>
        <taxon>Cognatilysobacter</taxon>
    </lineage>
</organism>
<dbReference type="EMBL" id="BMXY01000003">
    <property type="protein sequence ID" value="GGZ69019.1"/>
    <property type="molecule type" value="Genomic_DNA"/>
</dbReference>
<feature type="compositionally biased region" description="Basic and acidic residues" evidence="1">
    <location>
        <begin position="15"/>
        <end position="35"/>
    </location>
</feature>
<evidence type="ECO:0000256" key="1">
    <source>
        <dbReference type="SAM" id="MobiDB-lite"/>
    </source>
</evidence>
<evidence type="ECO:0000313" key="3">
    <source>
        <dbReference type="Proteomes" id="UP000643403"/>
    </source>
</evidence>
<feature type="region of interest" description="Disordered" evidence="1">
    <location>
        <begin position="1"/>
        <end position="56"/>
    </location>
</feature>
<name>A0ABQ3C9K5_9GAMM</name>
<reference evidence="3" key="1">
    <citation type="journal article" date="2019" name="Int. J. Syst. Evol. Microbiol.">
        <title>The Global Catalogue of Microorganisms (GCM) 10K type strain sequencing project: providing services to taxonomists for standard genome sequencing and annotation.</title>
        <authorList>
            <consortium name="The Broad Institute Genomics Platform"/>
            <consortium name="The Broad Institute Genome Sequencing Center for Infectious Disease"/>
            <person name="Wu L."/>
            <person name="Ma J."/>
        </authorList>
    </citation>
    <scope>NUCLEOTIDE SEQUENCE [LARGE SCALE GENOMIC DNA]</scope>
    <source>
        <strain evidence="3">KCTC 22558</strain>
    </source>
</reference>
<evidence type="ECO:0000313" key="2">
    <source>
        <dbReference type="EMBL" id="GGZ69019.1"/>
    </source>
</evidence>
<protein>
    <submittedName>
        <fullName evidence="2">Copper resistance protein B</fullName>
    </submittedName>
</protein>
<accession>A0ABQ3C9K5</accession>
<sequence>MPAPGAPAGPAFEAGRPHDAHAGHERHDTAPDPHAAHRVTPAARAQPASVDPGAHYAIPAWSPAEATTQPRTPIPAVTDADRAAAFPPVAGHAAHDRTRHGFLRVDRLEADDADGYATEVTGWYGGDIHRAWLRADAHGDGGGLEAARVELLYGRLVTPWWDVVGGVRKDVGEGPSRTWAAVGLQGMAPYKFEVRATAYVGSGGRTAMRVEAEYDTLLTNRWILQWRTEAEAFGRDDPALHRGSDLATVEAGARLRYEITRGFAPYVGLEVDRAFGGTADYRREDGEAVRDTRIVAGLRLSF</sequence>
<comment type="caution">
    <text evidence="2">The sequence shown here is derived from an EMBL/GenBank/DDBJ whole genome shotgun (WGS) entry which is preliminary data.</text>
</comment>
<gene>
    <name evidence="2" type="primary">pcoB</name>
    <name evidence="2" type="ORF">GCM10008101_24190</name>
</gene>